<keyword evidence="2 4" id="KW-0238">DNA-binding</keyword>
<protein>
    <submittedName>
        <fullName evidence="7">AcrR family transcriptional regulator</fullName>
    </submittedName>
</protein>
<evidence type="ECO:0000256" key="3">
    <source>
        <dbReference type="ARBA" id="ARBA00023163"/>
    </source>
</evidence>
<dbReference type="SUPFAM" id="SSF46689">
    <property type="entry name" value="Homeodomain-like"/>
    <property type="match status" value="1"/>
</dbReference>
<evidence type="ECO:0000259" key="5">
    <source>
        <dbReference type="PROSITE" id="PS50977"/>
    </source>
</evidence>
<dbReference type="HOGENOM" id="CLU_069356_40_0_6"/>
<dbReference type="Pfam" id="PF00440">
    <property type="entry name" value="TetR_N"/>
    <property type="match status" value="1"/>
</dbReference>
<dbReference type="AlphaFoldDB" id="A0A099CSR7"/>
<evidence type="ECO:0000256" key="2">
    <source>
        <dbReference type="ARBA" id="ARBA00023125"/>
    </source>
</evidence>
<dbReference type="InterPro" id="IPR025996">
    <property type="entry name" value="MT1864/Rv1816-like_C"/>
</dbReference>
<evidence type="ECO:0000313" key="6">
    <source>
        <dbReference type="EMBL" id="KGI76834.1"/>
    </source>
</evidence>
<dbReference type="Gene3D" id="1.10.357.10">
    <property type="entry name" value="Tetracycline Repressor, domain 2"/>
    <property type="match status" value="1"/>
</dbReference>
<keyword evidence="1" id="KW-0805">Transcription regulation</keyword>
<dbReference type="GO" id="GO:0000976">
    <property type="term" value="F:transcription cis-regulatory region binding"/>
    <property type="evidence" value="ECO:0007669"/>
    <property type="project" value="TreeGrafter"/>
</dbReference>
<evidence type="ECO:0000313" key="9">
    <source>
        <dbReference type="Proteomes" id="UP000560000"/>
    </source>
</evidence>
<dbReference type="RefSeq" id="WP_043104546.1">
    <property type="nucleotide sequence ID" value="NZ_JACHET010000001.1"/>
</dbReference>
<dbReference type="PANTHER" id="PTHR30055:SF220">
    <property type="entry name" value="TETR-FAMILY REGULATORY PROTEIN"/>
    <property type="match status" value="1"/>
</dbReference>
<reference evidence="6 8" key="1">
    <citation type="submission" date="2014-09" db="EMBL/GenBank/DDBJ databases">
        <title>Xanthomonadaceae 3.5X direct submission.</title>
        <authorList>
            <person name="Fang T."/>
            <person name="Wang H."/>
        </authorList>
    </citation>
    <scope>NUCLEOTIDE SEQUENCE [LARGE SCALE GENOMIC DNA]</scope>
    <source>
        <strain evidence="6 8">3.5X</strain>
    </source>
</reference>
<evidence type="ECO:0000256" key="1">
    <source>
        <dbReference type="ARBA" id="ARBA00023015"/>
    </source>
</evidence>
<feature type="domain" description="HTH tetR-type" evidence="5">
    <location>
        <begin position="10"/>
        <end position="70"/>
    </location>
</feature>
<dbReference type="Pfam" id="PF13305">
    <property type="entry name" value="TetR_C_33"/>
    <property type="match status" value="1"/>
</dbReference>
<dbReference type="GO" id="GO:0003700">
    <property type="term" value="F:DNA-binding transcription factor activity"/>
    <property type="evidence" value="ECO:0007669"/>
    <property type="project" value="TreeGrafter"/>
</dbReference>
<dbReference type="Proteomes" id="UP000029708">
    <property type="component" value="Unassembled WGS sequence"/>
</dbReference>
<dbReference type="PROSITE" id="PS50977">
    <property type="entry name" value="HTH_TETR_2"/>
    <property type="match status" value="1"/>
</dbReference>
<dbReference type="EMBL" id="JROI01000016">
    <property type="protein sequence ID" value="KGI76834.1"/>
    <property type="molecule type" value="Genomic_DNA"/>
</dbReference>
<name>A0A099CSR7_9GAMM</name>
<organism evidence="6 8">
    <name type="scientific">Oleiagrimonas soli</name>
    <dbReference type="NCBI Taxonomy" id="1543381"/>
    <lineage>
        <taxon>Bacteria</taxon>
        <taxon>Pseudomonadati</taxon>
        <taxon>Pseudomonadota</taxon>
        <taxon>Gammaproteobacteria</taxon>
        <taxon>Lysobacterales</taxon>
        <taxon>Rhodanobacteraceae</taxon>
        <taxon>Oleiagrimonas</taxon>
    </lineage>
</organism>
<gene>
    <name evidence="7" type="ORF">HNQ86_002301</name>
    <name evidence="6" type="ORF">LF63_0114745</name>
</gene>
<evidence type="ECO:0000313" key="8">
    <source>
        <dbReference type="Proteomes" id="UP000029708"/>
    </source>
</evidence>
<evidence type="ECO:0000313" key="7">
    <source>
        <dbReference type="EMBL" id="MBB6184956.1"/>
    </source>
</evidence>
<evidence type="ECO:0000256" key="4">
    <source>
        <dbReference type="PROSITE-ProRule" id="PRU00335"/>
    </source>
</evidence>
<dbReference type="InterPro" id="IPR036271">
    <property type="entry name" value="Tet_transcr_reg_TetR-rel_C_sf"/>
</dbReference>
<keyword evidence="3" id="KW-0804">Transcription</keyword>
<reference evidence="7 9" key="2">
    <citation type="submission" date="2020-08" db="EMBL/GenBank/DDBJ databases">
        <title>Genomic Encyclopedia of Type Strains, Phase IV (KMG-IV): sequencing the most valuable type-strain genomes for metagenomic binning, comparative biology and taxonomic classification.</title>
        <authorList>
            <person name="Goeker M."/>
        </authorList>
    </citation>
    <scope>NUCLEOTIDE SEQUENCE [LARGE SCALE GENOMIC DNA]</scope>
    <source>
        <strain evidence="7 9">DSM 107085</strain>
    </source>
</reference>
<accession>A0A099CSR7</accession>
<dbReference type="SUPFAM" id="SSF48498">
    <property type="entry name" value="Tetracyclin repressor-like, C-terminal domain"/>
    <property type="match status" value="1"/>
</dbReference>
<proteinExistence type="predicted"/>
<dbReference type="InterPro" id="IPR001647">
    <property type="entry name" value="HTH_TetR"/>
</dbReference>
<sequence length="202" mass="21954">MMSTRAYHHGNLRAALLDAALAVLTDKGVTGFSLRETARRAGVTSAAPKHHFADTRAMLTALATGAFQRLADSLAAADQTGASKTDKIIAQGEAYLAFAAKQPALYELMWQAALLDLTDADLLREKNRAFHILDRRVRGADAERLPDDDPRMAATFACWSIVHGFARLMIEGSFGLDRETAEATARATLPRSLRLLVEGGFR</sequence>
<dbReference type="EMBL" id="JACHET010000001">
    <property type="protein sequence ID" value="MBB6184956.1"/>
    <property type="molecule type" value="Genomic_DNA"/>
</dbReference>
<keyword evidence="8" id="KW-1185">Reference proteome</keyword>
<dbReference type="Proteomes" id="UP000560000">
    <property type="component" value="Unassembled WGS sequence"/>
</dbReference>
<dbReference type="PANTHER" id="PTHR30055">
    <property type="entry name" value="HTH-TYPE TRANSCRIPTIONAL REGULATOR RUTR"/>
    <property type="match status" value="1"/>
</dbReference>
<dbReference type="InterPro" id="IPR009057">
    <property type="entry name" value="Homeodomain-like_sf"/>
</dbReference>
<feature type="DNA-binding region" description="H-T-H motif" evidence="4">
    <location>
        <begin position="33"/>
        <end position="52"/>
    </location>
</feature>
<dbReference type="OrthoDB" id="9089941at2"/>
<comment type="caution">
    <text evidence="6">The sequence shown here is derived from an EMBL/GenBank/DDBJ whole genome shotgun (WGS) entry which is preliminary data.</text>
</comment>
<dbReference type="InterPro" id="IPR050109">
    <property type="entry name" value="HTH-type_TetR-like_transc_reg"/>
</dbReference>